<evidence type="ECO:0000313" key="3">
    <source>
        <dbReference type="EMBL" id="KAF1015646.1"/>
    </source>
</evidence>
<dbReference type="Gene3D" id="2.30.40.10">
    <property type="entry name" value="Urease, subunit C, domain 1"/>
    <property type="match status" value="1"/>
</dbReference>
<protein>
    <submittedName>
        <fullName evidence="3">Adenine deaminase</fullName>
    </submittedName>
</protein>
<name>A0A7V8FH53_STEMA</name>
<dbReference type="Gene3D" id="3.20.20.140">
    <property type="entry name" value="Metal-dependent hydrolases"/>
    <property type="match status" value="1"/>
</dbReference>
<reference evidence="4" key="1">
    <citation type="journal article" date="2020" name="MBio">
        <title>Horizontal gene transfer to a defensive symbiont with a reduced genome amongst a multipartite beetle microbiome.</title>
        <authorList>
            <person name="Waterworth S.C."/>
            <person name="Florez L.V."/>
            <person name="Rees E.R."/>
            <person name="Hertweck C."/>
            <person name="Kaltenpoth M."/>
            <person name="Kwan J.C."/>
        </authorList>
    </citation>
    <scope>NUCLEOTIDE SEQUENCE [LARGE SCALE GENOMIC DNA]</scope>
</reference>
<sequence length="445" mass="47404">MRPTRLRALLLAATTALSAAAEPALLENARVFDGTRDRGITPVLIDNGRIIHVGTPLPGAASNARRVDYRGKTLLPGLVSDHAHVGNTEVLDHGDRFYTQDNVVRDLRQFQRYGVTTVTALGMNGQAFFSVRKAVNADPSLGAQLYGAGGGIGVPDGAPPAAGMGLAQDPVARPRNAEEARAAVATQHADGVDMIKLWVDNLGGTLPMMSPEVYRAAIAEAHTRDLKVAAHIHDLEQARALVEARVDIIAHGIRDRAIDPMLARRMRDQGTWYIATVAIDEANYRYAENPQLLDTAFVRNALPEAVLARWSQPQWQRTQLAGDGIAAARKAVAVNLQNLGCLNAVGVKLGFGTDAGALPQRVIGVSEHRELQLLVQAGLTPAQALQVAAANAADLLGLADRGRIAAGRRADLLVLDADPLADIGNTQRIHAVWQAGREVAGPIND</sequence>
<dbReference type="InterPro" id="IPR032466">
    <property type="entry name" value="Metal_Hydrolase"/>
</dbReference>
<keyword evidence="1" id="KW-0732">Signal</keyword>
<dbReference type="PANTHER" id="PTHR43135">
    <property type="entry name" value="ALPHA-D-RIBOSE 1-METHYLPHOSPHONATE 5-TRIPHOSPHATE DIPHOSPHATASE"/>
    <property type="match status" value="1"/>
</dbReference>
<dbReference type="InterPro" id="IPR051781">
    <property type="entry name" value="Metallo-dep_Hydrolase"/>
</dbReference>
<dbReference type="Pfam" id="PF01979">
    <property type="entry name" value="Amidohydro_1"/>
    <property type="match status" value="1"/>
</dbReference>
<dbReference type="EMBL" id="WNDS01000002">
    <property type="protein sequence ID" value="KAF1015646.1"/>
    <property type="molecule type" value="Genomic_DNA"/>
</dbReference>
<feature type="signal peptide" evidence="1">
    <location>
        <begin position="1"/>
        <end position="21"/>
    </location>
</feature>
<dbReference type="Proteomes" id="UP000487117">
    <property type="component" value="Unassembled WGS sequence"/>
</dbReference>
<dbReference type="InterPro" id="IPR006680">
    <property type="entry name" value="Amidohydro-rel"/>
</dbReference>
<dbReference type="InterPro" id="IPR011059">
    <property type="entry name" value="Metal-dep_hydrolase_composite"/>
</dbReference>
<evidence type="ECO:0000256" key="1">
    <source>
        <dbReference type="SAM" id="SignalP"/>
    </source>
</evidence>
<dbReference type="GO" id="GO:0016810">
    <property type="term" value="F:hydrolase activity, acting on carbon-nitrogen (but not peptide) bonds"/>
    <property type="evidence" value="ECO:0007669"/>
    <property type="project" value="InterPro"/>
</dbReference>
<evidence type="ECO:0000259" key="2">
    <source>
        <dbReference type="Pfam" id="PF01979"/>
    </source>
</evidence>
<dbReference type="AlphaFoldDB" id="A0A7V8FH53"/>
<proteinExistence type="predicted"/>
<accession>A0A7V8FH53</accession>
<gene>
    <name evidence="3" type="primary">ade_2</name>
    <name evidence="3" type="ORF">GAK31_01121</name>
</gene>
<dbReference type="PANTHER" id="PTHR43135:SF3">
    <property type="entry name" value="ALPHA-D-RIBOSE 1-METHYLPHOSPHONATE 5-TRIPHOSPHATE DIPHOSPHATASE"/>
    <property type="match status" value="1"/>
</dbReference>
<feature type="chain" id="PRO_5031164606" evidence="1">
    <location>
        <begin position="22"/>
        <end position="445"/>
    </location>
</feature>
<evidence type="ECO:0000313" key="4">
    <source>
        <dbReference type="Proteomes" id="UP000487117"/>
    </source>
</evidence>
<comment type="caution">
    <text evidence="3">The sequence shown here is derived from an EMBL/GenBank/DDBJ whole genome shotgun (WGS) entry which is preliminary data.</text>
</comment>
<dbReference type="SUPFAM" id="SSF51338">
    <property type="entry name" value="Composite domain of metallo-dependent hydrolases"/>
    <property type="match status" value="1"/>
</dbReference>
<dbReference type="SUPFAM" id="SSF51556">
    <property type="entry name" value="Metallo-dependent hydrolases"/>
    <property type="match status" value="1"/>
</dbReference>
<feature type="domain" description="Amidohydrolase-related" evidence="2">
    <location>
        <begin position="73"/>
        <end position="439"/>
    </location>
</feature>
<organism evidence="3 4">
    <name type="scientific">Stenotrophomonas maltophilia</name>
    <name type="common">Pseudomonas maltophilia</name>
    <name type="synonym">Xanthomonas maltophilia</name>
    <dbReference type="NCBI Taxonomy" id="40324"/>
    <lineage>
        <taxon>Bacteria</taxon>
        <taxon>Pseudomonadati</taxon>
        <taxon>Pseudomonadota</taxon>
        <taxon>Gammaproteobacteria</taxon>
        <taxon>Lysobacterales</taxon>
        <taxon>Lysobacteraceae</taxon>
        <taxon>Stenotrophomonas</taxon>
        <taxon>Stenotrophomonas maltophilia group</taxon>
    </lineage>
</organism>